<dbReference type="Pfam" id="PF13410">
    <property type="entry name" value="GST_C_2"/>
    <property type="match status" value="1"/>
</dbReference>
<feature type="domain" description="GST N-terminal" evidence="1">
    <location>
        <begin position="2"/>
        <end position="82"/>
    </location>
</feature>
<reference evidence="2 3" key="1">
    <citation type="journal article" date="2014" name="Antonie Van Leeuwenhoek">
        <title>Hyphomonas beringensis sp. nov. and Hyphomonas chukchiensis sp. nov., isolated from surface seawater of the Bering Sea and Chukchi Sea.</title>
        <authorList>
            <person name="Li C."/>
            <person name="Lai Q."/>
            <person name="Li G."/>
            <person name="Dong C."/>
            <person name="Wang J."/>
            <person name="Liao Y."/>
            <person name="Shao Z."/>
        </authorList>
    </citation>
    <scope>NUCLEOTIDE SEQUENCE [LARGE SCALE GENOMIC DNA]</scope>
    <source>
        <strain evidence="2 3">25B14_1</strain>
    </source>
</reference>
<dbReference type="Pfam" id="PF13409">
    <property type="entry name" value="GST_N_2"/>
    <property type="match status" value="1"/>
</dbReference>
<dbReference type="AlphaFoldDB" id="A0A062U6J9"/>
<dbReference type="SUPFAM" id="SSF47616">
    <property type="entry name" value="GST C-terminal domain-like"/>
    <property type="match status" value="1"/>
</dbReference>
<dbReference type="Gene3D" id="1.20.1050.10">
    <property type="match status" value="1"/>
</dbReference>
<dbReference type="GO" id="GO:0004364">
    <property type="term" value="F:glutathione transferase activity"/>
    <property type="evidence" value="ECO:0007669"/>
    <property type="project" value="TreeGrafter"/>
</dbReference>
<dbReference type="OrthoDB" id="9799538at2"/>
<dbReference type="CDD" id="cd03194">
    <property type="entry name" value="GST_C_3"/>
    <property type="match status" value="1"/>
</dbReference>
<dbReference type="InterPro" id="IPR036249">
    <property type="entry name" value="Thioredoxin-like_sf"/>
</dbReference>
<dbReference type="Proteomes" id="UP000027037">
    <property type="component" value="Unassembled WGS sequence"/>
</dbReference>
<sequence length="226" mass="25280">MRQLVLGNLNYSSWSIRPMMVARKVGLPVEEVIVPLDFPDTSAKLKEISPTAKVPLLIWDDVTVWESLAITEWIAEWAPAGDVWPEDSTKRAIGRAVAGEMHAGFPALRKACPMDIRGREETPHMTEALESDIARIQSMFSNLRAQYGDGGDFLFGKWSAADAFYLPVVTRFRTYGLELTGAAKDYSDAVLDDPDFKTLEKQAEAEPWWIKYTADGRSSGYLKTES</sequence>
<dbReference type="InterPro" id="IPR036282">
    <property type="entry name" value="Glutathione-S-Trfase_C_sf"/>
</dbReference>
<evidence type="ECO:0000313" key="3">
    <source>
        <dbReference type="Proteomes" id="UP000027037"/>
    </source>
</evidence>
<dbReference type="PATRIC" id="fig|1280946.3.peg.832"/>
<dbReference type="SUPFAM" id="SSF52833">
    <property type="entry name" value="Thioredoxin-like"/>
    <property type="match status" value="1"/>
</dbReference>
<organism evidence="2 3">
    <name type="scientific">Hyphomonas beringensis</name>
    <dbReference type="NCBI Taxonomy" id="1280946"/>
    <lineage>
        <taxon>Bacteria</taxon>
        <taxon>Pseudomonadati</taxon>
        <taxon>Pseudomonadota</taxon>
        <taxon>Alphaproteobacteria</taxon>
        <taxon>Hyphomonadales</taxon>
        <taxon>Hyphomonadaceae</taxon>
        <taxon>Hyphomonas</taxon>
    </lineage>
</organism>
<dbReference type="GO" id="GO:0016034">
    <property type="term" value="F:maleylacetoacetate isomerase activity"/>
    <property type="evidence" value="ECO:0007669"/>
    <property type="project" value="TreeGrafter"/>
</dbReference>
<dbReference type="CDD" id="cd03043">
    <property type="entry name" value="GST_N_1"/>
    <property type="match status" value="1"/>
</dbReference>
<protein>
    <recommendedName>
        <fullName evidence="1">GST N-terminal domain-containing protein</fullName>
    </recommendedName>
</protein>
<proteinExistence type="predicted"/>
<dbReference type="InterPro" id="IPR004045">
    <property type="entry name" value="Glutathione_S-Trfase_N"/>
</dbReference>
<dbReference type="PANTHER" id="PTHR42673">
    <property type="entry name" value="MALEYLACETOACETATE ISOMERASE"/>
    <property type="match status" value="1"/>
</dbReference>
<accession>A0A062U6J9</accession>
<dbReference type="Gene3D" id="3.40.30.10">
    <property type="entry name" value="Glutaredoxin"/>
    <property type="match status" value="1"/>
</dbReference>
<dbReference type="EMBL" id="AWFF01000026">
    <property type="protein sequence ID" value="KCZ55966.1"/>
    <property type="molecule type" value="Genomic_DNA"/>
</dbReference>
<evidence type="ECO:0000259" key="1">
    <source>
        <dbReference type="PROSITE" id="PS50404"/>
    </source>
</evidence>
<dbReference type="PANTHER" id="PTHR42673:SF4">
    <property type="entry name" value="MALEYLACETOACETATE ISOMERASE"/>
    <property type="match status" value="1"/>
</dbReference>
<comment type="caution">
    <text evidence="2">The sequence shown here is derived from an EMBL/GenBank/DDBJ whole genome shotgun (WGS) entry which is preliminary data.</text>
</comment>
<dbReference type="STRING" id="1280946.HY29_10190"/>
<dbReference type="GO" id="GO:0006749">
    <property type="term" value="P:glutathione metabolic process"/>
    <property type="evidence" value="ECO:0007669"/>
    <property type="project" value="TreeGrafter"/>
</dbReference>
<name>A0A062U6J9_9PROT</name>
<keyword evidence="3" id="KW-1185">Reference proteome</keyword>
<dbReference type="RefSeq" id="WP_051601119.1">
    <property type="nucleotide sequence ID" value="NZ_AWFF01000026.1"/>
</dbReference>
<dbReference type="eggNOG" id="COG0625">
    <property type="taxonomic scope" value="Bacteria"/>
</dbReference>
<evidence type="ECO:0000313" key="2">
    <source>
        <dbReference type="EMBL" id="KCZ55966.1"/>
    </source>
</evidence>
<dbReference type="PROSITE" id="PS50404">
    <property type="entry name" value="GST_NTER"/>
    <property type="match status" value="1"/>
</dbReference>
<gene>
    <name evidence="2" type="ORF">HY29_10190</name>
</gene>
<dbReference type="GO" id="GO:0006559">
    <property type="term" value="P:L-phenylalanine catabolic process"/>
    <property type="evidence" value="ECO:0007669"/>
    <property type="project" value="TreeGrafter"/>
</dbReference>